<gene>
    <name evidence="10" type="ORF">EDC17_100329</name>
</gene>
<dbReference type="GO" id="GO:0004035">
    <property type="term" value="F:alkaline phosphatase activity"/>
    <property type="evidence" value="ECO:0007669"/>
    <property type="project" value="TreeGrafter"/>
</dbReference>
<feature type="binding site" evidence="8">
    <location>
        <position position="281"/>
    </location>
    <ligand>
        <name>Zn(2+)</name>
        <dbReference type="ChEBI" id="CHEBI:29105"/>
        <label>2</label>
    </ligand>
</feature>
<evidence type="ECO:0000256" key="4">
    <source>
        <dbReference type="ARBA" id="ARBA00022801"/>
    </source>
</evidence>
<dbReference type="Proteomes" id="UP000295197">
    <property type="component" value="Unassembled WGS sequence"/>
</dbReference>
<feature type="binding site" evidence="8">
    <location>
        <position position="143"/>
    </location>
    <ligand>
        <name>Mg(2+)</name>
        <dbReference type="ChEBI" id="CHEBI:18420"/>
    </ligand>
</feature>
<feature type="binding site" evidence="8">
    <location>
        <position position="42"/>
    </location>
    <ligand>
        <name>Mg(2+)</name>
        <dbReference type="ChEBI" id="CHEBI:18420"/>
    </ligand>
</feature>
<comment type="similarity">
    <text evidence="1 9">Belongs to the alkaline phosphatase family.</text>
</comment>
<keyword evidence="6 8" id="KW-0460">Magnesium</keyword>
<evidence type="ECO:0000313" key="10">
    <source>
        <dbReference type="EMBL" id="TCV19930.1"/>
    </source>
</evidence>
<dbReference type="SUPFAM" id="SSF53649">
    <property type="entry name" value="Alkaline phosphatase-like"/>
    <property type="match status" value="1"/>
</dbReference>
<evidence type="ECO:0000256" key="8">
    <source>
        <dbReference type="PIRSR" id="PIRSR601952-2"/>
    </source>
</evidence>
<dbReference type="Gene3D" id="3.40.720.10">
    <property type="entry name" value="Alkaline Phosphatase, subunit A"/>
    <property type="match status" value="2"/>
</dbReference>
<dbReference type="PANTHER" id="PTHR11596:SF5">
    <property type="entry name" value="ALKALINE PHOSPHATASE"/>
    <property type="match status" value="1"/>
</dbReference>
<proteinExistence type="inferred from homology"/>
<keyword evidence="4" id="KW-0378">Hydrolase</keyword>
<accession>A0A4R3W2U4</accession>
<dbReference type="Pfam" id="PF00245">
    <property type="entry name" value="Alk_phosphatase"/>
    <property type="match status" value="2"/>
</dbReference>
<evidence type="ECO:0000256" key="1">
    <source>
        <dbReference type="ARBA" id="ARBA00005984"/>
    </source>
</evidence>
<evidence type="ECO:0000256" key="9">
    <source>
        <dbReference type="RuleBase" id="RU003946"/>
    </source>
</evidence>
<comment type="cofactor">
    <cofactor evidence="8">
        <name>Zn(2+)</name>
        <dbReference type="ChEBI" id="CHEBI:29105"/>
    </cofactor>
    <text evidence="8">Binds 2 Zn(2+) ions.</text>
</comment>
<dbReference type="PROSITE" id="PS00123">
    <property type="entry name" value="ALKALINE_PHOSPHATASE"/>
    <property type="match status" value="1"/>
</dbReference>
<feature type="binding site" evidence="8">
    <location>
        <position position="440"/>
    </location>
    <ligand>
        <name>Zn(2+)</name>
        <dbReference type="ChEBI" id="CHEBI:29105"/>
        <label>2</label>
    </ligand>
</feature>
<dbReference type="GO" id="GO:0046872">
    <property type="term" value="F:metal ion binding"/>
    <property type="evidence" value="ECO:0007669"/>
    <property type="project" value="UniProtKB-KW"/>
</dbReference>
<evidence type="ECO:0000256" key="7">
    <source>
        <dbReference type="PIRSR" id="PIRSR601952-1"/>
    </source>
</evidence>
<dbReference type="AlphaFoldDB" id="A0A4R3W2U4"/>
<feature type="active site" description="Phosphoserine intermediate" evidence="7">
    <location>
        <position position="91"/>
    </location>
</feature>
<keyword evidence="11" id="KW-1185">Reference proteome</keyword>
<feature type="binding site" evidence="8">
    <location>
        <position position="320"/>
    </location>
    <ligand>
        <name>Zn(2+)</name>
        <dbReference type="ChEBI" id="CHEBI:29105"/>
        <label>2</label>
    </ligand>
</feature>
<evidence type="ECO:0000256" key="2">
    <source>
        <dbReference type="ARBA" id="ARBA00022553"/>
    </source>
</evidence>
<dbReference type="SMART" id="SM00098">
    <property type="entry name" value="alkPPc"/>
    <property type="match status" value="1"/>
</dbReference>
<name>A0A4R3W2U4_9SPHI</name>
<dbReference type="CDD" id="cd16012">
    <property type="entry name" value="ALP"/>
    <property type="match status" value="1"/>
</dbReference>
<dbReference type="PANTHER" id="PTHR11596">
    <property type="entry name" value="ALKALINE PHOSPHATASE"/>
    <property type="match status" value="1"/>
</dbReference>
<dbReference type="InterPro" id="IPR017850">
    <property type="entry name" value="Alkaline_phosphatase_core_sf"/>
</dbReference>
<dbReference type="InterPro" id="IPR001952">
    <property type="entry name" value="Alkaline_phosphatase"/>
</dbReference>
<keyword evidence="5 8" id="KW-0862">Zinc</keyword>
<feature type="binding site" evidence="8">
    <location>
        <position position="321"/>
    </location>
    <ligand>
        <name>Zn(2+)</name>
        <dbReference type="ChEBI" id="CHEBI:29105"/>
        <label>2</label>
    </ligand>
</feature>
<comment type="cofactor">
    <cofactor evidence="8">
        <name>Mg(2+)</name>
        <dbReference type="ChEBI" id="CHEBI:18420"/>
    </cofactor>
    <text evidence="8">Binds 1 Mg(2+) ion.</text>
</comment>
<feature type="binding site" evidence="8">
    <location>
        <position position="145"/>
    </location>
    <ligand>
        <name>Mg(2+)</name>
        <dbReference type="ChEBI" id="CHEBI:18420"/>
    </ligand>
</feature>
<evidence type="ECO:0000313" key="11">
    <source>
        <dbReference type="Proteomes" id="UP000295197"/>
    </source>
</evidence>
<feature type="binding site" evidence="8">
    <location>
        <position position="277"/>
    </location>
    <ligand>
        <name>Zn(2+)</name>
        <dbReference type="ChEBI" id="CHEBI:29105"/>
        <label>2</label>
    </ligand>
</feature>
<keyword evidence="2" id="KW-0597">Phosphoprotein</keyword>
<organism evidence="10 11">
    <name type="scientific">Sphingobacterium alimentarium</name>
    <dbReference type="NCBI Taxonomy" id="797292"/>
    <lineage>
        <taxon>Bacteria</taxon>
        <taxon>Pseudomonadati</taxon>
        <taxon>Bacteroidota</taxon>
        <taxon>Sphingobacteriia</taxon>
        <taxon>Sphingobacteriales</taxon>
        <taxon>Sphingobacteriaceae</taxon>
        <taxon>Sphingobacterium</taxon>
    </lineage>
</organism>
<reference evidence="10 11" key="1">
    <citation type="submission" date="2019-03" db="EMBL/GenBank/DDBJ databases">
        <title>Genomic Encyclopedia of Type Strains, Phase IV (KMG-IV): sequencing the most valuable type-strain genomes for metagenomic binning, comparative biology and taxonomic classification.</title>
        <authorList>
            <person name="Goeker M."/>
        </authorList>
    </citation>
    <scope>NUCLEOTIDE SEQUENCE [LARGE SCALE GENOMIC DNA]</scope>
    <source>
        <strain evidence="10 11">DSM 22362</strain>
    </source>
</reference>
<dbReference type="EMBL" id="SMBZ01000003">
    <property type="protein sequence ID" value="TCV19930.1"/>
    <property type="molecule type" value="Genomic_DNA"/>
</dbReference>
<feature type="binding site" evidence="8">
    <location>
        <position position="272"/>
    </location>
    <ligand>
        <name>Mg(2+)</name>
        <dbReference type="ChEBI" id="CHEBI:18420"/>
    </ligand>
</feature>
<evidence type="ECO:0000256" key="5">
    <source>
        <dbReference type="ARBA" id="ARBA00022833"/>
    </source>
</evidence>
<keyword evidence="3 8" id="KW-0479">Metal-binding</keyword>
<evidence type="ECO:0000256" key="6">
    <source>
        <dbReference type="ARBA" id="ARBA00022842"/>
    </source>
</evidence>
<comment type="caution">
    <text evidence="10">The sequence shown here is derived from an EMBL/GenBank/DDBJ whole genome shotgun (WGS) entry which is preliminary data.</text>
</comment>
<dbReference type="PRINTS" id="PR00113">
    <property type="entry name" value="ALKPHPHTASE"/>
</dbReference>
<sequence length="479" mass="52089">MRITYNYIIMNIKFFTTTFLSLLLFISTSFAQPKYIFYLIGDGMGLNHVNLAEIYSAELQGRIGYQPLAFSQFPYVGFASTNSASSSITDSGAGGTALAVGKKTHNGVIGMDSAATVPQRSIAYAAKEAGLKVGITTSVSIDHATPAAFYAHQPKRSYAYEIASEIPTSGFDFFAGSGFVSPITTFDKKSVEDIHTLLATKGYTIVRGKHALRNDNHAGKKIVWLNNESQDKDALKYAIDQTAEDMSLEDITKGAIKALSHNNTKGFFLMVEGGKIDWASHANDCATTVKEVLDFNKTVQAAFDFYKKHPNETLIVVTADHETGGLSLGNGPSSLNLKALAHQKVSQGALSTLIGNIRKSQPNATWDEVKNLIAENTGLWTNLKVSEADEKEIKAAYEKSFVNHQNETSKSLYANDDKIASLSVRILNKIANVGWSSTNHTAAYVPVYAIGVGAEVFNQKMDNTDIPKKIAEAAKFNFN</sequence>
<dbReference type="InterPro" id="IPR018299">
    <property type="entry name" value="Alkaline_phosphatase_AS"/>
</dbReference>
<evidence type="ECO:0000256" key="3">
    <source>
        <dbReference type="ARBA" id="ARBA00022723"/>
    </source>
</evidence>
<protein>
    <submittedName>
        <fullName evidence="10">Alkaline phosphatase</fullName>
    </submittedName>
</protein>
<feature type="binding site" evidence="8">
    <location>
        <position position="42"/>
    </location>
    <ligand>
        <name>Zn(2+)</name>
        <dbReference type="ChEBI" id="CHEBI:29105"/>
        <label>2</label>
    </ligand>
</feature>